<keyword evidence="8" id="KW-1185">Reference proteome</keyword>
<organism evidence="6 8">
    <name type="scientific">Urochloa decumbens</name>
    <dbReference type="NCBI Taxonomy" id="240449"/>
    <lineage>
        <taxon>Eukaryota</taxon>
        <taxon>Viridiplantae</taxon>
        <taxon>Streptophyta</taxon>
        <taxon>Embryophyta</taxon>
        <taxon>Tracheophyta</taxon>
        <taxon>Spermatophyta</taxon>
        <taxon>Magnoliopsida</taxon>
        <taxon>Liliopsida</taxon>
        <taxon>Poales</taxon>
        <taxon>Poaceae</taxon>
        <taxon>PACMAD clade</taxon>
        <taxon>Panicoideae</taxon>
        <taxon>Panicodae</taxon>
        <taxon>Paniceae</taxon>
        <taxon>Melinidinae</taxon>
        <taxon>Urochloa</taxon>
    </lineage>
</organism>
<accession>A0ABC9CIG3</accession>
<dbReference type="PANTHER" id="PTHR31775:SF39">
    <property type="entry name" value="REMORIN"/>
    <property type="match status" value="1"/>
</dbReference>
<feature type="domain" description="Remorin C-terminal" evidence="4">
    <location>
        <begin position="80"/>
        <end position="185"/>
    </location>
</feature>
<evidence type="ECO:0000256" key="3">
    <source>
        <dbReference type="SAM" id="MobiDB-lite"/>
    </source>
</evidence>
<protein>
    <recommendedName>
        <fullName evidence="9">Remorin</fullName>
    </recommendedName>
</protein>
<dbReference type="InterPro" id="IPR005518">
    <property type="entry name" value="Remorin_N"/>
</dbReference>
<reference evidence="6 8" key="2">
    <citation type="submission" date="2024-10" db="EMBL/GenBank/DDBJ databases">
        <authorList>
            <person name="Ryan C."/>
        </authorList>
    </citation>
    <scope>NUCLEOTIDE SEQUENCE [LARGE SCALE GENOMIC DNA]</scope>
</reference>
<evidence type="ECO:0000259" key="5">
    <source>
        <dbReference type="Pfam" id="PF03766"/>
    </source>
</evidence>
<dbReference type="Proteomes" id="UP001497457">
    <property type="component" value="Chromosome 4rd"/>
</dbReference>
<evidence type="ECO:0008006" key="9">
    <source>
        <dbReference type="Google" id="ProtNLM"/>
    </source>
</evidence>
<proteinExistence type="inferred from homology"/>
<dbReference type="Proteomes" id="UP001497457">
    <property type="component" value="Chromosome 3rd"/>
</dbReference>
<dbReference type="PANTHER" id="PTHR31775">
    <property type="entry name" value="OS02G0117200 PROTEIN"/>
    <property type="match status" value="1"/>
</dbReference>
<dbReference type="EMBL" id="OZ075114">
    <property type="protein sequence ID" value="CAL5056890.1"/>
    <property type="molecule type" value="Genomic_DNA"/>
</dbReference>
<comment type="similarity">
    <text evidence="1">Belongs to the remorin family.</text>
</comment>
<evidence type="ECO:0000256" key="2">
    <source>
        <dbReference type="SAM" id="Coils"/>
    </source>
</evidence>
<keyword evidence="2" id="KW-0175">Coiled coil</keyword>
<feature type="region of interest" description="Disordered" evidence="3">
    <location>
        <begin position="1"/>
        <end position="41"/>
    </location>
</feature>
<evidence type="ECO:0000313" key="7">
    <source>
        <dbReference type="EMBL" id="CAL5056890.1"/>
    </source>
</evidence>
<dbReference type="AlphaFoldDB" id="A0ABC9CIG3"/>
<dbReference type="Pfam" id="PF03763">
    <property type="entry name" value="Remorin_C"/>
    <property type="match status" value="1"/>
</dbReference>
<dbReference type="EMBL" id="OZ075113">
    <property type="protein sequence ID" value="CAL5020632.1"/>
    <property type="molecule type" value="Genomic_DNA"/>
</dbReference>
<sequence>MAAEGSKKAEAEAAAPAEAAKAAKDQGEDKAVVPAPGPPAVDSMALVVVDKVTDKTSAVKNAPRNSNDRDIALAKLELEKRTSLIKTWEENEKAKAEHRAAKKQSIILSWENTKKAVVEAQLKKKEAELERKKAEYAEKMKNKKAIIHRRAEEKRATVIADRGEEVLKAEEMAARYRASGVAPKKFLGCFGA</sequence>
<evidence type="ECO:0000313" key="6">
    <source>
        <dbReference type="EMBL" id="CAL5020632.1"/>
    </source>
</evidence>
<feature type="compositionally biased region" description="Basic and acidic residues" evidence="3">
    <location>
        <begin position="1"/>
        <end position="11"/>
    </location>
</feature>
<reference evidence="8" key="1">
    <citation type="submission" date="2024-06" db="EMBL/GenBank/DDBJ databases">
        <authorList>
            <person name="Ryan C."/>
        </authorList>
    </citation>
    <scope>NUCLEOTIDE SEQUENCE [LARGE SCALE GENOMIC DNA]</scope>
</reference>
<gene>
    <name evidence="6" type="ORF">URODEC1_LOCUS75499</name>
    <name evidence="7" type="ORF">URODEC1_LOCUS95319</name>
</gene>
<evidence type="ECO:0000259" key="4">
    <source>
        <dbReference type="Pfam" id="PF03763"/>
    </source>
</evidence>
<evidence type="ECO:0000256" key="1">
    <source>
        <dbReference type="ARBA" id="ARBA00005711"/>
    </source>
</evidence>
<name>A0ABC9CIG3_9POAL</name>
<feature type="coiled-coil region" evidence="2">
    <location>
        <begin position="115"/>
        <end position="146"/>
    </location>
</feature>
<dbReference type="Pfam" id="PF03766">
    <property type="entry name" value="Remorin_N"/>
    <property type="match status" value="1"/>
</dbReference>
<evidence type="ECO:0000313" key="8">
    <source>
        <dbReference type="Proteomes" id="UP001497457"/>
    </source>
</evidence>
<feature type="compositionally biased region" description="Basic and acidic residues" evidence="3">
    <location>
        <begin position="21"/>
        <end position="31"/>
    </location>
</feature>
<dbReference type="InterPro" id="IPR005516">
    <property type="entry name" value="Remorin_C"/>
</dbReference>
<feature type="domain" description="Remorin N-terminal" evidence="5">
    <location>
        <begin position="24"/>
        <end position="76"/>
    </location>
</feature>